<evidence type="ECO:0000313" key="2">
    <source>
        <dbReference type="Proteomes" id="UP000265520"/>
    </source>
</evidence>
<comment type="caution">
    <text evidence="1">The sequence shown here is derived from an EMBL/GenBank/DDBJ whole genome shotgun (WGS) entry which is preliminary data.</text>
</comment>
<name>A0A392TYH9_9FABA</name>
<accession>A0A392TYH9</accession>
<dbReference type="EMBL" id="LXQA010691461">
    <property type="protein sequence ID" value="MCI66233.1"/>
    <property type="molecule type" value="Genomic_DNA"/>
</dbReference>
<organism evidence="1 2">
    <name type="scientific">Trifolium medium</name>
    <dbReference type="NCBI Taxonomy" id="97028"/>
    <lineage>
        <taxon>Eukaryota</taxon>
        <taxon>Viridiplantae</taxon>
        <taxon>Streptophyta</taxon>
        <taxon>Embryophyta</taxon>
        <taxon>Tracheophyta</taxon>
        <taxon>Spermatophyta</taxon>
        <taxon>Magnoliopsida</taxon>
        <taxon>eudicotyledons</taxon>
        <taxon>Gunneridae</taxon>
        <taxon>Pentapetalae</taxon>
        <taxon>rosids</taxon>
        <taxon>fabids</taxon>
        <taxon>Fabales</taxon>
        <taxon>Fabaceae</taxon>
        <taxon>Papilionoideae</taxon>
        <taxon>50 kb inversion clade</taxon>
        <taxon>NPAAA clade</taxon>
        <taxon>Hologalegina</taxon>
        <taxon>IRL clade</taxon>
        <taxon>Trifolieae</taxon>
        <taxon>Trifolium</taxon>
    </lineage>
</organism>
<evidence type="ECO:0000313" key="1">
    <source>
        <dbReference type="EMBL" id="MCI66233.1"/>
    </source>
</evidence>
<protein>
    <submittedName>
        <fullName evidence="1">Uncharacterized protein</fullName>
    </submittedName>
</protein>
<proteinExistence type="predicted"/>
<feature type="non-terminal residue" evidence="1">
    <location>
        <position position="12"/>
    </location>
</feature>
<dbReference type="Proteomes" id="UP000265520">
    <property type="component" value="Unassembled WGS sequence"/>
</dbReference>
<keyword evidence="2" id="KW-1185">Reference proteome</keyword>
<sequence length="12" mass="1348">MPMVLHFVISSS</sequence>
<reference evidence="1 2" key="1">
    <citation type="journal article" date="2018" name="Front. Plant Sci.">
        <title>Red Clover (Trifolium pratense) and Zigzag Clover (T. medium) - A Picture of Genomic Similarities and Differences.</title>
        <authorList>
            <person name="Dluhosova J."/>
            <person name="Istvanek J."/>
            <person name="Nedelnik J."/>
            <person name="Repkova J."/>
        </authorList>
    </citation>
    <scope>NUCLEOTIDE SEQUENCE [LARGE SCALE GENOMIC DNA]</scope>
    <source>
        <strain evidence="2">cv. 10/8</strain>
        <tissue evidence="1">Leaf</tissue>
    </source>
</reference>